<accession>A0ABR5IV88</accession>
<evidence type="ECO:0000256" key="2">
    <source>
        <dbReference type="SAM" id="MobiDB-lite"/>
    </source>
</evidence>
<dbReference type="Pfam" id="PF01580">
    <property type="entry name" value="FtsK_SpoIIIE"/>
    <property type="match status" value="1"/>
</dbReference>
<gene>
    <name evidence="4" type="ORF">ADK38_38740</name>
</gene>
<comment type="caution">
    <text evidence="4">The sequence shown here is derived from an EMBL/GenBank/DDBJ whole genome shotgun (WGS) entry which is preliminary data.</text>
</comment>
<keyword evidence="1" id="KW-0547">Nucleotide-binding</keyword>
<proteinExistence type="predicted"/>
<dbReference type="Proteomes" id="UP000037020">
    <property type="component" value="Unassembled WGS sequence"/>
</dbReference>
<dbReference type="EMBL" id="LGUT01003654">
    <property type="protein sequence ID" value="KOG85068.1"/>
    <property type="molecule type" value="Genomic_DNA"/>
</dbReference>
<dbReference type="PROSITE" id="PS50901">
    <property type="entry name" value="FTSK"/>
    <property type="match status" value="1"/>
</dbReference>
<dbReference type="Gene3D" id="3.40.50.300">
    <property type="entry name" value="P-loop containing nucleotide triphosphate hydrolases"/>
    <property type="match status" value="1"/>
</dbReference>
<keyword evidence="1" id="KW-0067">ATP-binding</keyword>
<keyword evidence="5" id="KW-1185">Reference proteome</keyword>
<dbReference type="SUPFAM" id="SSF52540">
    <property type="entry name" value="P-loop containing nucleoside triphosphate hydrolases"/>
    <property type="match status" value="1"/>
</dbReference>
<evidence type="ECO:0000259" key="3">
    <source>
        <dbReference type="PROSITE" id="PS50901"/>
    </source>
</evidence>
<organism evidence="4 5">
    <name type="scientific">Streptomyces varsoviensis</name>
    <dbReference type="NCBI Taxonomy" id="67373"/>
    <lineage>
        <taxon>Bacteria</taxon>
        <taxon>Bacillati</taxon>
        <taxon>Actinomycetota</taxon>
        <taxon>Actinomycetes</taxon>
        <taxon>Kitasatosporales</taxon>
        <taxon>Streptomycetaceae</taxon>
        <taxon>Streptomyces</taxon>
    </lineage>
</organism>
<feature type="domain" description="FtsK" evidence="3">
    <location>
        <begin position="62"/>
        <end position="247"/>
    </location>
</feature>
<evidence type="ECO:0000313" key="5">
    <source>
        <dbReference type="Proteomes" id="UP000037020"/>
    </source>
</evidence>
<feature type="non-terminal residue" evidence="4">
    <location>
        <position position="1"/>
    </location>
</feature>
<dbReference type="InterPro" id="IPR027417">
    <property type="entry name" value="P-loop_NTPase"/>
</dbReference>
<feature type="compositionally biased region" description="Acidic residues" evidence="2">
    <location>
        <begin position="281"/>
        <end position="301"/>
    </location>
</feature>
<dbReference type="InterPro" id="IPR002543">
    <property type="entry name" value="FtsK_dom"/>
</dbReference>
<reference evidence="4 5" key="1">
    <citation type="submission" date="2015-07" db="EMBL/GenBank/DDBJ databases">
        <authorList>
            <person name="Ju K.-S."/>
            <person name="Doroghazi J.R."/>
            <person name="Metcalf W.W."/>
        </authorList>
    </citation>
    <scope>NUCLEOTIDE SEQUENCE [LARGE SCALE GENOMIC DNA]</scope>
    <source>
        <strain evidence="4 5">NRRL B-3589</strain>
    </source>
</reference>
<evidence type="ECO:0000256" key="1">
    <source>
        <dbReference type="PROSITE-ProRule" id="PRU00289"/>
    </source>
</evidence>
<feature type="region of interest" description="Disordered" evidence="2">
    <location>
        <begin position="281"/>
        <end position="312"/>
    </location>
</feature>
<name>A0ABR5IV88_9ACTN</name>
<sequence>AGGPDREDWRRPAAPALRVLPERITVRELAVAAAPAPGERWEGHGPAIGEREVPIGLRESDLRPVGLDLTSAAGAPHFAVFGDSGSGKTAFLRAWMRGLAARHSARDLRFMVVDYRHSLLGAVPDAYIGARGANAELVSGQAQALADTLRSRMPPANVTAAQLAARDWWQGPELYVVADDYDLAAGSMGRGPLALLAEFIPQAAELGFHLVLARRVGGASRALLSDPLLSKLKEVGTDGLLLSGDHREGALIGDQRAYVRGPGRGTLVRRGHDPVAIQVALDEEGDDGDDSPTVEAVDEAEGAGTVPDQQPV</sequence>
<evidence type="ECO:0000313" key="4">
    <source>
        <dbReference type="EMBL" id="KOG85068.1"/>
    </source>
</evidence>
<feature type="binding site" evidence="1">
    <location>
        <begin position="82"/>
        <end position="89"/>
    </location>
    <ligand>
        <name>ATP</name>
        <dbReference type="ChEBI" id="CHEBI:30616"/>
    </ligand>
</feature>
<protein>
    <recommendedName>
        <fullName evidence="3">FtsK domain-containing protein</fullName>
    </recommendedName>
</protein>